<keyword evidence="1" id="KW-0472">Membrane</keyword>
<organism evidence="3 4">
    <name type="scientific">Hanamia caeni</name>
    <dbReference type="NCBI Taxonomy" id="2294116"/>
    <lineage>
        <taxon>Bacteria</taxon>
        <taxon>Pseudomonadati</taxon>
        <taxon>Bacteroidota</taxon>
        <taxon>Chitinophagia</taxon>
        <taxon>Chitinophagales</taxon>
        <taxon>Chitinophagaceae</taxon>
        <taxon>Hanamia</taxon>
    </lineage>
</organism>
<proteinExistence type="predicted"/>
<dbReference type="Pfam" id="PF04536">
    <property type="entry name" value="TPM_phosphatase"/>
    <property type="match status" value="1"/>
</dbReference>
<dbReference type="Proteomes" id="UP000267223">
    <property type="component" value="Unassembled WGS sequence"/>
</dbReference>
<dbReference type="InterPro" id="IPR007621">
    <property type="entry name" value="TPM_dom"/>
</dbReference>
<feature type="transmembrane region" description="Helical" evidence="1">
    <location>
        <begin position="178"/>
        <end position="197"/>
    </location>
</feature>
<dbReference type="Gene3D" id="3.10.310.50">
    <property type="match status" value="1"/>
</dbReference>
<dbReference type="PANTHER" id="PTHR30373:SF2">
    <property type="entry name" value="UPF0603 PROTEIN YGCG"/>
    <property type="match status" value="1"/>
</dbReference>
<keyword evidence="1" id="KW-0812">Transmembrane</keyword>
<comment type="caution">
    <text evidence="3">The sequence shown here is derived from an EMBL/GenBank/DDBJ whole genome shotgun (WGS) entry which is preliminary data.</text>
</comment>
<dbReference type="OrthoDB" id="9810918at2"/>
<reference evidence="3 4" key="1">
    <citation type="submission" date="2018-11" db="EMBL/GenBank/DDBJ databases">
        <title>Draft genome sequence of Ferruginibacter sp. BO-59.</title>
        <authorList>
            <person name="Im W.T."/>
        </authorList>
    </citation>
    <scope>NUCLEOTIDE SEQUENCE [LARGE SCALE GENOMIC DNA]</scope>
    <source>
        <strain evidence="3 4">BO-59</strain>
    </source>
</reference>
<sequence length="268" mass="27801">MKKLFLLLFIIIGFQPVFSQKIEPKPNPPRAVNDFAHLLEPFQAQALEQKLDAYNDSTSSAIVIITVPDLNGYDIAEVSLKYLRDWGIGVKGKNNGVVVMVSKADHKARIETGYGMEGVLPDILAKQIIDERMIPFFKNGDYYAGLNNAVDAISQAAAGEYKADPNAKKGNGSLIGKIIPLAIIFIIILFVFSGRGGGGGGSYMSRRGSRSFLGNALPWFLLGNMLGGGNRGGGGFGGGGFGGGGFGGGGFGGFGGGSGGGGGASGGW</sequence>
<evidence type="ECO:0000259" key="2">
    <source>
        <dbReference type="Pfam" id="PF04536"/>
    </source>
</evidence>
<accession>A0A3M9NMJ7</accession>
<evidence type="ECO:0000256" key="1">
    <source>
        <dbReference type="SAM" id="Phobius"/>
    </source>
</evidence>
<feature type="domain" description="TPM" evidence="2">
    <location>
        <begin position="32"/>
        <end position="155"/>
    </location>
</feature>
<gene>
    <name evidence="3" type="ORF">EFY79_04920</name>
</gene>
<keyword evidence="4" id="KW-1185">Reference proteome</keyword>
<keyword evidence="1" id="KW-1133">Transmembrane helix</keyword>
<evidence type="ECO:0000313" key="4">
    <source>
        <dbReference type="Proteomes" id="UP000267223"/>
    </source>
</evidence>
<name>A0A3M9NMJ7_9BACT</name>
<dbReference type="EMBL" id="RJJR01000002">
    <property type="protein sequence ID" value="RNI39002.1"/>
    <property type="molecule type" value="Genomic_DNA"/>
</dbReference>
<evidence type="ECO:0000313" key="3">
    <source>
        <dbReference type="EMBL" id="RNI39002.1"/>
    </source>
</evidence>
<protein>
    <submittedName>
        <fullName evidence="3">TPM domain-containing protein</fullName>
    </submittedName>
</protein>
<dbReference type="PANTHER" id="PTHR30373">
    <property type="entry name" value="UPF0603 PROTEIN YGCG"/>
    <property type="match status" value="1"/>
</dbReference>
<dbReference type="AlphaFoldDB" id="A0A3M9NMJ7"/>
<dbReference type="RefSeq" id="WP_123119567.1">
    <property type="nucleotide sequence ID" value="NZ_RJJR01000002.1"/>
</dbReference>